<dbReference type="EMBL" id="SMOL01000487">
    <property type="protein sequence ID" value="KAB2611948.1"/>
    <property type="molecule type" value="Genomic_DNA"/>
</dbReference>
<accession>A0A5N5G9H7</accession>
<dbReference type="Proteomes" id="UP000327157">
    <property type="component" value="Chromosome 17"/>
</dbReference>
<proteinExistence type="predicted"/>
<dbReference type="PANTHER" id="PTHR38360">
    <property type="entry name" value="OS03G0120000 PROTEIN"/>
    <property type="match status" value="1"/>
</dbReference>
<dbReference type="AlphaFoldDB" id="A0A5N5G9H7"/>
<reference evidence="2" key="2">
    <citation type="submission" date="2019-10" db="EMBL/GenBank/DDBJ databases">
        <title>A de novo genome assembly of a pear dwarfing rootstock.</title>
        <authorList>
            <person name="Wang F."/>
            <person name="Wang J."/>
            <person name="Li S."/>
            <person name="Zhang Y."/>
            <person name="Fang M."/>
            <person name="Ma L."/>
            <person name="Zhao Y."/>
            <person name="Jiang S."/>
        </authorList>
    </citation>
    <scope>NUCLEOTIDE SEQUENCE [LARGE SCALE GENOMIC DNA]</scope>
</reference>
<evidence type="ECO:0000313" key="1">
    <source>
        <dbReference type="EMBL" id="KAB2611948.1"/>
    </source>
</evidence>
<protein>
    <recommendedName>
        <fullName evidence="3">F12P19.7</fullName>
    </recommendedName>
</protein>
<dbReference type="OrthoDB" id="409848at2759"/>
<organism evidence="1 2">
    <name type="scientific">Pyrus ussuriensis x Pyrus communis</name>
    <dbReference type="NCBI Taxonomy" id="2448454"/>
    <lineage>
        <taxon>Eukaryota</taxon>
        <taxon>Viridiplantae</taxon>
        <taxon>Streptophyta</taxon>
        <taxon>Embryophyta</taxon>
        <taxon>Tracheophyta</taxon>
        <taxon>Spermatophyta</taxon>
        <taxon>Magnoliopsida</taxon>
        <taxon>eudicotyledons</taxon>
        <taxon>Gunneridae</taxon>
        <taxon>Pentapetalae</taxon>
        <taxon>rosids</taxon>
        <taxon>fabids</taxon>
        <taxon>Rosales</taxon>
        <taxon>Rosaceae</taxon>
        <taxon>Amygdaloideae</taxon>
        <taxon>Maleae</taxon>
        <taxon>Pyrus</taxon>
    </lineage>
</organism>
<dbReference type="SUPFAM" id="SSF53807">
    <property type="entry name" value="Helical backbone' metal receptor"/>
    <property type="match status" value="1"/>
</dbReference>
<keyword evidence="2" id="KW-1185">Reference proteome</keyword>
<gene>
    <name evidence="1" type="ORF">D8674_019980</name>
</gene>
<name>A0A5N5G9H7_9ROSA</name>
<dbReference type="PANTHER" id="PTHR38360:SF1">
    <property type="entry name" value="F12P19.7"/>
    <property type="match status" value="1"/>
</dbReference>
<reference evidence="1 2" key="3">
    <citation type="submission" date="2019-11" db="EMBL/GenBank/DDBJ databases">
        <title>A de novo genome assembly of a pear dwarfing rootstock.</title>
        <authorList>
            <person name="Wang F."/>
            <person name="Wang J."/>
            <person name="Li S."/>
            <person name="Zhang Y."/>
            <person name="Fang M."/>
            <person name="Ma L."/>
            <person name="Zhao Y."/>
            <person name="Jiang S."/>
        </authorList>
    </citation>
    <scope>NUCLEOTIDE SEQUENCE [LARGE SCALE GENOMIC DNA]</scope>
    <source>
        <strain evidence="1">S2</strain>
        <tissue evidence="1">Leaf</tissue>
    </source>
</reference>
<evidence type="ECO:0008006" key="3">
    <source>
        <dbReference type="Google" id="ProtNLM"/>
    </source>
</evidence>
<evidence type="ECO:0000313" key="2">
    <source>
        <dbReference type="Proteomes" id="UP000327157"/>
    </source>
</evidence>
<reference evidence="1 2" key="1">
    <citation type="submission" date="2019-09" db="EMBL/GenBank/DDBJ databases">
        <authorList>
            <person name="Ou C."/>
        </authorList>
    </citation>
    <scope>NUCLEOTIDE SEQUENCE [LARGE SCALE GENOMIC DNA]</scope>
    <source>
        <strain evidence="1">S2</strain>
        <tissue evidence="1">Leaf</tissue>
    </source>
</reference>
<comment type="caution">
    <text evidence="1">The sequence shown here is derived from an EMBL/GenBank/DDBJ whole genome shotgun (WGS) entry which is preliminary data.</text>
</comment>
<sequence>MASSSSSYSFKSSWVQRFVPFFLAVWLFFSYDCHGIIGANAATAPVKVNGNISKVVDAVNFHIYYGQTFKVIKNSIDGKSYLLIQNNTRMAARTKYCTSRIKSFVIPLSNYSIDADYFPVSFFELLGLLGSLKGITSNSVASQCVLKLYEAGEIDLIPNGEPEQVAKFAAHFITNIDQPQACNFASFVPYGEDNPLQRAEWIKFLGVFANVESRANQVYDAVTQNYQCLTKLAKNRTSFKPTVAWMEYDNDTWSFAKETYKLKYVEDAFGENVDDSINKNTYNISSPDDLDALHAILCTVDVVIDETYTWDPVMYNSSTFLQNINVEDHSCFAFLSNQSIWRYDKRVQNSTALDWYNGAISQPQLVLADLLEVLFPTGNYTTTYFRNIAKDEGVVNITSEMCDRDISSAMEPTLPACA</sequence>